<dbReference type="Gene3D" id="2.60.260.20">
    <property type="entry name" value="Urease metallochaperone UreE, N-terminal domain"/>
    <property type="match status" value="2"/>
</dbReference>
<sequence>MVRSNATRLACRLARDSLSSHLVGDTSFVRDSGRTGVCRQFTTSIYDKVRAFSNSAFWNGANERGRLKLGLSSAHFGATRCIHATAHMSAKDYYDILGIGKSATASEIKRAYLGLAKQLHPDVNKDDPDAATKFQEVQKAYEVLKDDEQRQTYDKLGHDAYNSMNASGGAGPGTGFGGFPGFEELFRNSDIFNFMNQRMGGEDVKTSVELSFMEAVQGCTKSLSFQTDLACGACGGSGVPPGTRPETCRLCRGAGMVIQKNGFFTLQTTCPQCKGSGKTVSSFCKTCKGERVVRGLKTVKLDVMPGVDNDQILKVYRSGGEDPEGNTPGDLYVTIKVREDPVFRREGSDIHVNAVLNMTQAILGGTVQVPTLTGDVVVKVRPGTQPGQKVVLKQKGIRARNSYSAGDQYVHFIVNIPTNLTRRQRQLIEEFSLEEQGDQDKGAAAGASR</sequence>
<dbReference type="Gene3D" id="1.10.287.110">
    <property type="entry name" value="DnaJ domain"/>
    <property type="match status" value="1"/>
</dbReference>
<keyword evidence="3 6" id="KW-0863">Zinc-finger</keyword>
<dbReference type="GO" id="GO:0042026">
    <property type="term" value="P:protein refolding"/>
    <property type="evidence" value="ECO:0007669"/>
    <property type="project" value="TreeGrafter"/>
</dbReference>
<reference evidence="9" key="1">
    <citation type="submission" date="2022-07" db="EMBL/GenBank/DDBJ databases">
        <authorList>
            <person name="Macas J."/>
            <person name="Novak P."/>
            <person name="Neumann P."/>
        </authorList>
    </citation>
    <scope>NUCLEOTIDE SEQUENCE</scope>
</reference>
<keyword evidence="5" id="KW-0143">Chaperone</keyword>
<keyword evidence="2" id="KW-0677">Repeat</keyword>
<evidence type="ECO:0000256" key="3">
    <source>
        <dbReference type="ARBA" id="ARBA00022771"/>
    </source>
</evidence>
<dbReference type="PANTHER" id="PTHR43096:SF52">
    <property type="entry name" value="DNAJ HOMOLOG 1, MITOCHONDRIAL-RELATED"/>
    <property type="match status" value="1"/>
</dbReference>
<dbReference type="SUPFAM" id="SSF57938">
    <property type="entry name" value="DnaJ/Hsp40 cysteine-rich domain"/>
    <property type="match status" value="1"/>
</dbReference>
<dbReference type="EMBL" id="CAMAPE010000035">
    <property type="protein sequence ID" value="CAH9096291.1"/>
    <property type="molecule type" value="Genomic_DNA"/>
</dbReference>
<dbReference type="PROSITE" id="PS50076">
    <property type="entry name" value="DNAJ_2"/>
    <property type="match status" value="1"/>
</dbReference>
<evidence type="ECO:0000313" key="10">
    <source>
        <dbReference type="Proteomes" id="UP001152484"/>
    </source>
</evidence>
<evidence type="ECO:0000256" key="5">
    <source>
        <dbReference type="ARBA" id="ARBA00023186"/>
    </source>
</evidence>
<dbReference type="CDD" id="cd10747">
    <property type="entry name" value="DnaJ_C"/>
    <property type="match status" value="1"/>
</dbReference>
<protein>
    <submittedName>
        <fullName evidence="9">Uncharacterized protein</fullName>
    </submittedName>
</protein>
<dbReference type="CDD" id="cd06257">
    <property type="entry name" value="DnaJ"/>
    <property type="match status" value="1"/>
</dbReference>
<dbReference type="HAMAP" id="MF_01152">
    <property type="entry name" value="DnaJ"/>
    <property type="match status" value="1"/>
</dbReference>
<dbReference type="GO" id="GO:0005737">
    <property type="term" value="C:cytoplasm"/>
    <property type="evidence" value="ECO:0007669"/>
    <property type="project" value="TreeGrafter"/>
</dbReference>
<dbReference type="Pfam" id="PF00226">
    <property type="entry name" value="DnaJ"/>
    <property type="match status" value="1"/>
</dbReference>
<dbReference type="GO" id="GO:0051082">
    <property type="term" value="F:unfolded protein binding"/>
    <property type="evidence" value="ECO:0007669"/>
    <property type="project" value="InterPro"/>
</dbReference>
<evidence type="ECO:0000256" key="1">
    <source>
        <dbReference type="ARBA" id="ARBA00022723"/>
    </source>
</evidence>
<dbReference type="InterPro" id="IPR001305">
    <property type="entry name" value="HSP_DnaJ_Cys-rich_dom"/>
</dbReference>
<evidence type="ECO:0000256" key="2">
    <source>
        <dbReference type="ARBA" id="ARBA00022737"/>
    </source>
</evidence>
<organism evidence="9 10">
    <name type="scientific">Cuscuta europaea</name>
    <name type="common">European dodder</name>
    <dbReference type="NCBI Taxonomy" id="41803"/>
    <lineage>
        <taxon>Eukaryota</taxon>
        <taxon>Viridiplantae</taxon>
        <taxon>Streptophyta</taxon>
        <taxon>Embryophyta</taxon>
        <taxon>Tracheophyta</taxon>
        <taxon>Spermatophyta</taxon>
        <taxon>Magnoliopsida</taxon>
        <taxon>eudicotyledons</taxon>
        <taxon>Gunneridae</taxon>
        <taxon>Pentapetalae</taxon>
        <taxon>asterids</taxon>
        <taxon>lamiids</taxon>
        <taxon>Solanales</taxon>
        <taxon>Convolvulaceae</taxon>
        <taxon>Cuscuteae</taxon>
        <taxon>Cuscuta</taxon>
        <taxon>Cuscuta subgen. Cuscuta</taxon>
    </lineage>
</organism>
<evidence type="ECO:0000256" key="4">
    <source>
        <dbReference type="ARBA" id="ARBA00022833"/>
    </source>
</evidence>
<dbReference type="CDD" id="cd10719">
    <property type="entry name" value="DnaJ_zf"/>
    <property type="match status" value="1"/>
</dbReference>
<gene>
    <name evidence="9" type="ORF">CEURO_LOCUS13354</name>
</gene>
<dbReference type="InterPro" id="IPR001623">
    <property type="entry name" value="DnaJ_domain"/>
</dbReference>
<comment type="caution">
    <text evidence="9">The sequence shown here is derived from an EMBL/GenBank/DDBJ whole genome shotgun (WGS) entry which is preliminary data.</text>
</comment>
<feature type="domain" description="CR-type" evidence="8">
    <location>
        <begin position="218"/>
        <end position="296"/>
    </location>
</feature>
<dbReference type="OrthoDB" id="10256793at2759"/>
<keyword evidence="4 6" id="KW-0862">Zinc</keyword>
<dbReference type="InterPro" id="IPR036410">
    <property type="entry name" value="HSP_DnaJ_Cys-rich_dom_sf"/>
</dbReference>
<accession>A0A9P1EDE2</accession>
<evidence type="ECO:0000259" key="7">
    <source>
        <dbReference type="PROSITE" id="PS50076"/>
    </source>
</evidence>
<dbReference type="GO" id="GO:0009408">
    <property type="term" value="P:response to heat"/>
    <property type="evidence" value="ECO:0007669"/>
    <property type="project" value="InterPro"/>
</dbReference>
<dbReference type="PANTHER" id="PTHR43096">
    <property type="entry name" value="DNAJ HOMOLOG 1, MITOCHONDRIAL-RELATED"/>
    <property type="match status" value="1"/>
</dbReference>
<dbReference type="SUPFAM" id="SSF49493">
    <property type="entry name" value="HSP40/DnaJ peptide-binding domain"/>
    <property type="match status" value="2"/>
</dbReference>
<evidence type="ECO:0000313" key="9">
    <source>
        <dbReference type="EMBL" id="CAH9096291.1"/>
    </source>
</evidence>
<dbReference type="PROSITE" id="PS00636">
    <property type="entry name" value="DNAJ_1"/>
    <property type="match status" value="1"/>
</dbReference>
<evidence type="ECO:0000259" key="8">
    <source>
        <dbReference type="PROSITE" id="PS51188"/>
    </source>
</evidence>
<dbReference type="GO" id="GO:0031072">
    <property type="term" value="F:heat shock protein binding"/>
    <property type="evidence" value="ECO:0007669"/>
    <property type="project" value="InterPro"/>
</dbReference>
<keyword evidence="10" id="KW-1185">Reference proteome</keyword>
<dbReference type="FunFam" id="2.60.260.20:FF:000005">
    <property type="entry name" value="Chaperone protein dnaJ 1, mitochondrial"/>
    <property type="match status" value="1"/>
</dbReference>
<dbReference type="Pfam" id="PF01556">
    <property type="entry name" value="DnaJ_C"/>
    <property type="match status" value="1"/>
</dbReference>
<dbReference type="Gene3D" id="2.10.230.10">
    <property type="entry name" value="Heat shock protein DnaJ, cysteine-rich domain"/>
    <property type="match status" value="1"/>
</dbReference>
<dbReference type="InterPro" id="IPR018253">
    <property type="entry name" value="DnaJ_domain_CS"/>
</dbReference>
<name>A0A9P1EDE2_CUSEU</name>
<dbReference type="InterPro" id="IPR008971">
    <property type="entry name" value="HSP40/DnaJ_pept-bd"/>
</dbReference>
<dbReference type="PRINTS" id="PR00625">
    <property type="entry name" value="JDOMAIN"/>
</dbReference>
<dbReference type="InterPro" id="IPR012724">
    <property type="entry name" value="DnaJ"/>
</dbReference>
<dbReference type="GO" id="GO:0005524">
    <property type="term" value="F:ATP binding"/>
    <property type="evidence" value="ECO:0007669"/>
    <property type="project" value="InterPro"/>
</dbReference>
<dbReference type="NCBIfam" id="NF008035">
    <property type="entry name" value="PRK10767.1"/>
    <property type="match status" value="1"/>
</dbReference>
<feature type="zinc finger region" description="CR-type" evidence="6">
    <location>
        <begin position="218"/>
        <end position="296"/>
    </location>
</feature>
<proteinExistence type="inferred from homology"/>
<keyword evidence="1 6" id="KW-0479">Metal-binding</keyword>
<dbReference type="SMART" id="SM00271">
    <property type="entry name" value="DnaJ"/>
    <property type="match status" value="1"/>
</dbReference>
<dbReference type="FunFam" id="2.10.230.10:FF:000002">
    <property type="entry name" value="Molecular chaperone DnaJ"/>
    <property type="match status" value="1"/>
</dbReference>
<dbReference type="SUPFAM" id="SSF46565">
    <property type="entry name" value="Chaperone J-domain"/>
    <property type="match status" value="1"/>
</dbReference>
<dbReference type="GO" id="GO:0008270">
    <property type="term" value="F:zinc ion binding"/>
    <property type="evidence" value="ECO:0007669"/>
    <property type="project" value="UniProtKB-KW"/>
</dbReference>
<dbReference type="AlphaFoldDB" id="A0A9P1EDE2"/>
<dbReference type="InterPro" id="IPR002939">
    <property type="entry name" value="DnaJ_C"/>
</dbReference>
<dbReference type="PROSITE" id="PS51188">
    <property type="entry name" value="ZF_CR"/>
    <property type="match status" value="1"/>
</dbReference>
<evidence type="ECO:0000256" key="6">
    <source>
        <dbReference type="PROSITE-ProRule" id="PRU00546"/>
    </source>
</evidence>
<dbReference type="Proteomes" id="UP001152484">
    <property type="component" value="Unassembled WGS sequence"/>
</dbReference>
<dbReference type="Pfam" id="PF00684">
    <property type="entry name" value="DnaJ_CXXCXGXG"/>
    <property type="match status" value="1"/>
</dbReference>
<dbReference type="InterPro" id="IPR036869">
    <property type="entry name" value="J_dom_sf"/>
</dbReference>
<feature type="domain" description="J" evidence="7">
    <location>
        <begin position="92"/>
        <end position="157"/>
    </location>
</feature>